<dbReference type="InterPro" id="IPR035897">
    <property type="entry name" value="Toll_tir_struct_dom_sf"/>
</dbReference>
<accession>A0ABV9EL07</accession>
<keyword evidence="1" id="KW-0853">WD repeat</keyword>
<reference evidence="6" key="1">
    <citation type="journal article" date="2019" name="Int. J. Syst. Evol. Microbiol.">
        <title>The Global Catalogue of Microorganisms (GCM) 10K type strain sequencing project: providing services to taxonomists for standard genome sequencing and annotation.</title>
        <authorList>
            <consortium name="The Broad Institute Genomics Platform"/>
            <consortium name="The Broad Institute Genome Sequencing Center for Infectious Disease"/>
            <person name="Wu L."/>
            <person name="Ma J."/>
        </authorList>
    </citation>
    <scope>NUCLEOTIDE SEQUENCE [LARGE SCALE GENOMIC DNA]</scope>
    <source>
        <strain evidence="6">CCUG 49560</strain>
    </source>
</reference>
<dbReference type="SUPFAM" id="SSF52200">
    <property type="entry name" value="Toll/Interleukin receptor TIR domain"/>
    <property type="match status" value="1"/>
</dbReference>
<dbReference type="EMBL" id="JBHSFN010000020">
    <property type="protein sequence ID" value="MFC4590133.1"/>
    <property type="molecule type" value="Genomic_DNA"/>
</dbReference>
<evidence type="ECO:0000313" key="6">
    <source>
        <dbReference type="Proteomes" id="UP001595891"/>
    </source>
</evidence>
<dbReference type="Gene3D" id="3.40.50.10140">
    <property type="entry name" value="Toll/interleukin-1 receptor homology (TIR) domain"/>
    <property type="match status" value="1"/>
</dbReference>
<dbReference type="SUPFAM" id="SSF69322">
    <property type="entry name" value="Tricorn protease domain 2"/>
    <property type="match status" value="1"/>
</dbReference>
<dbReference type="RefSeq" id="WP_262843808.1">
    <property type="nucleotide sequence ID" value="NZ_JANZYP010000022.1"/>
</dbReference>
<protein>
    <submittedName>
        <fullName evidence="5">TIR domain-containing protein</fullName>
    </submittedName>
</protein>
<keyword evidence="2" id="KW-0677">Repeat</keyword>
<keyword evidence="6" id="KW-1185">Reference proteome</keyword>
<comment type="caution">
    <text evidence="5">The sequence shown here is derived from an EMBL/GenBank/DDBJ whole genome shotgun (WGS) entry which is preliminary data.</text>
</comment>
<dbReference type="InterPro" id="IPR015943">
    <property type="entry name" value="WD40/YVTN_repeat-like_dom_sf"/>
</dbReference>
<proteinExistence type="predicted"/>
<dbReference type="Gene3D" id="2.130.10.10">
    <property type="entry name" value="YVTN repeat-like/Quinoprotein amine dehydrogenase"/>
    <property type="match status" value="3"/>
</dbReference>
<evidence type="ECO:0000256" key="2">
    <source>
        <dbReference type="ARBA" id="ARBA00022737"/>
    </source>
</evidence>
<evidence type="ECO:0000259" key="4">
    <source>
        <dbReference type="PROSITE" id="PS50104"/>
    </source>
</evidence>
<dbReference type="PROSITE" id="PS50104">
    <property type="entry name" value="TIR"/>
    <property type="match status" value="1"/>
</dbReference>
<feature type="domain" description="TIR" evidence="4">
    <location>
        <begin position="29"/>
        <end position="167"/>
    </location>
</feature>
<dbReference type="PANTHER" id="PTHR19848:SF8">
    <property type="entry name" value="F-BOX AND WD REPEAT DOMAIN CONTAINING 7"/>
    <property type="match status" value="1"/>
</dbReference>
<evidence type="ECO:0000313" key="5">
    <source>
        <dbReference type="EMBL" id="MFC4590133.1"/>
    </source>
</evidence>
<feature type="region of interest" description="Disordered" evidence="3">
    <location>
        <begin position="928"/>
        <end position="948"/>
    </location>
</feature>
<dbReference type="SUPFAM" id="SSF82171">
    <property type="entry name" value="DPP6 N-terminal domain-like"/>
    <property type="match status" value="1"/>
</dbReference>
<dbReference type="Proteomes" id="UP001595891">
    <property type="component" value="Unassembled WGS sequence"/>
</dbReference>
<dbReference type="InterPro" id="IPR000157">
    <property type="entry name" value="TIR_dom"/>
</dbReference>
<name>A0ABV9EL07_9ACTN</name>
<gene>
    <name evidence="5" type="ORF">ACFO8L_28850</name>
</gene>
<evidence type="ECO:0000256" key="1">
    <source>
        <dbReference type="ARBA" id="ARBA00022574"/>
    </source>
</evidence>
<dbReference type="SMART" id="SM00320">
    <property type="entry name" value="WD40"/>
    <property type="match status" value="3"/>
</dbReference>
<dbReference type="PANTHER" id="PTHR19848">
    <property type="entry name" value="WD40 REPEAT PROTEIN"/>
    <property type="match status" value="1"/>
</dbReference>
<dbReference type="InterPro" id="IPR001680">
    <property type="entry name" value="WD40_rpt"/>
</dbReference>
<evidence type="ECO:0000256" key="3">
    <source>
        <dbReference type="SAM" id="MobiDB-lite"/>
    </source>
</evidence>
<dbReference type="Pfam" id="PF00400">
    <property type="entry name" value="WD40"/>
    <property type="match status" value="2"/>
</dbReference>
<sequence>MRRLPALRVMSRLLRPPSLRRSAAGAHPPDYDAFISYSHALDGKIAQVLQREVERFARPWTRVRVLRIFRDTTSLSADPGLWSAIEQALGRSRWLLLMASPHAARSPWVHRELTWWLANRSAARIILLVTDGEIAWDDRTGDVDWPASTAVPPALRGAFAEQPRWVDLRWLRDAEQVDRTNPRLADGIADVAAAVRGLPKDTLVGEHIREERTVKRVRRAVTAALAVLLFVAVLQTREALDQARTATGRGMAATAVAALSTRADQGQLLATEAFRMDRSPQTRSALFQAVAADPYLVAQTPTGGRVTALAGSADGRVAVAGTTGGRLIRWDVSGRTTTTVTAGNRPITSVAVSADGGRVVAADGGAVVLWDAGRAPRRIPLAGPDLVAVSPSGRLAAAGATGRAGFTLLDGRSGAVLRHGWTGLDLSVIGLPDDATVTLASATGRWRWLSAETLAITGGSDEFRTPAGGYVFGFAPGMEYAGFMKYRSVTVWPMRRPTAAGSDGTLSATLPVTQPELLAVSRDGTRAAASGGDVLYVDDLSTEAGSVPQPRRLSGHGRVGALTFLGAGDRIVAAADGMLAMWDLTRPSALARPPFVDMPEVSQAGPPPNIAVTRDGTRVAVISDGGFTTPGVPAGSVVHDLRGPVPKITRLASTYTYELPIWSADGSRLLVTGPGGATDVVEEGRTVQRWPGLNTRPVVAGRVSRDGSRVAFVDDHAGVLVRSMADGRVLRTVPGTTSPLTTPGSQTNGVAAVSEDLGTVAYARFDERWEGPVTVADVATGRTRPVPGSPAMAVSFSGDRLLVQRRDGTLETWDTAGPTMIHASAGDTGYSRALAALPALGLVARLRDNGTVTVADLDSGDELGSFALPPMTRGSVPSPWFATVLIGAGDAGELVSATSGGPLVRWRMTEDAWLDTACATAGRDLTPGEWRAAAGTDPPDDLTCAREP</sequence>
<dbReference type="SMART" id="SM00255">
    <property type="entry name" value="TIR"/>
    <property type="match status" value="1"/>
</dbReference>
<organism evidence="5 6">
    <name type="scientific">Sphaerisporangium corydalis</name>
    <dbReference type="NCBI Taxonomy" id="1441875"/>
    <lineage>
        <taxon>Bacteria</taxon>
        <taxon>Bacillati</taxon>
        <taxon>Actinomycetota</taxon>
        <taxon>Actinomycetes</taxon>
        <taxon>Streptosporangiales</taxon>
        <taxon>Streptosporangiaceae</taxon>
        <taxon>Sphaerisporangium</taxon>
    </lineage>
</organism>